<keyword evidence="4" id="KW-1185">Reference proteome</keyword>
<accession>X6MXC4</accession>
<keyword evidence="2" id="KW-0732">Signal</keyword>
<feature type="region of interest" description="Disordered" evidence="1">
    <location>
        <begin position="34"/>
        <end position="111"/>
    </location>
</feature>
<comment type="caution">
    <text evidence="3">The sequence shown here is derived from an EMBL/GenBank/DDBJ whole genome shotgun (WGS) entry which is preliminary data.</text>
</comment>
<proteinExistence type="predicted"/>
<feature type="compositionally biased region" description="Basic and acidic residues" evidence="1">
    <location>
        <begin position="58"/>
        <end position="100"/>
    </location>
</feature>
<evidence type="ECO:0000256" key="2">
    <source>
        <dbReference type="SAM" id="SignalP"/>
    </source>
</evidence>
<feature type="compositionally biased region" description="Low complexity" evidence="1">
    <location>
        <begin position="41"/>
        <end position="51"/>
    </location>
</feature>
<feature type="non-terminal residue" evidence="3">
    <location>
        <position position="1"/>
    </location>
</feature>
<dbReference type="EMBL" id="ASPP01015447">
    <property type="protein sequence ID" value="ETO18132.1"/>
    <property type="molecule type" value="Genomic_DNA"/>
</dbReference>
<protein>
    <submittedName>
        <fullName evidence="3">Uncharacterized protein</fullName>
    </submittedName>
</protein>
<evidence type="ECO:0000256" key="1">
    <source>
        <dbReference type="SAM" id="MobiDB-lite"/>
    </source>
</evidence>
<evidence type="ECO:0000313" key="3">
    <source>
        <dbReference type="EMBL" id="ETO18132.1"/>
    </source>
</evidence>
<sequence>IYVYIFTRLIFSFLAKAYAAECCIHLNRIREARAVLDPHTEQTTTTEATPRTSKDHHHFLNSDQEKEKEKDKEKEKEKEKDKEREKDKQKTLSHFDDASQNHKTTKQILNG</sequence>
<organism evidence="3 4">
    <name type="scientific">Reticulomyxa filosa</name>
    <dbReference type="NCBI Taxonomy" id="46433"/>
    <lineage>
        <taxon>Eukaryota</taxon>
        <taxon>Sar</taxon>
        <taxon>Rhizaria</taxon>
        <taxon>Retaria</taxon>
        <taxon>Foraminifera</taxon>
        <taxon>Monothalamids</taxon>
        <taxon>Reticulomyxidae</taxon>
        <taxon>Reticulomyxa</taxon>
    </lineage>
</organism>
<dbReference type="AlphaFoldDB" id="X6MXC4"/>
<dbReference type="Proteomes" id="UP000023152">
    <property type="component" value="Unassembled WGS sequence"/>
</dbReference>
<feature type="signal peptide" evidence="2">
    <location>
        <begin position="1"/>
        <end position="19"/>
    </location>
</feature>
<name>X6MXC4_RETFI</name>
<feature type="chain" id="PRO_5004975642" evidence="2">
    <location>
        <begin position="20"/>
        <end position="111"/>
    </location>
</feature>
<reference evidence="3 4" key="1">
    <citation type="journal article" date="2013" name="Curr. Biol.">
        <title>The Genome of the Foraminiferan Reticulomyxa filosa.</title>
        <authorList>
            <person name="Glockner G."/>
            <person name="Hulsmann N."/>
            <person name="Schleicher M."/>
            <person name="Noegel A.A."/>
            <person name="Eichinger L."/>
            <person name="Gallinger C."/>
            <person name="Pawlowski J."/>
            <person name="Sierra R."/>
            <person name="Euteneuer U."/>
            <person name="Pillet L."/>
            <person name="Moustafa A."/>
            <person name="Platzer M."/>
            <person name="Groth M."/>
            <person name="Szafranski K."/>
            <person name="Schliwa M."/>
        </authorList>
    </citation>
    <scope>NUCLEOTIDE SEQUENCE [LARGE SCALE GENOMIC DNA]</scope>
</reference>
<gene>
    <name evidence="3" type="ORF">RFI_19155</name>
</gene>
<evidence type="ECO:0000313" key="4">
    <source>
        <dbReference type="Proteomes" id="UP000023152"/>
    </source>
</evidence>